<evidence type="ECO:0000313" key="3">
    <source>
        <dbReference type="Proteomes" id="UP000053593"/>
    </source>
</evidence>
<sequence length="71" mass="8028">MVSVCSLRYSIHSLSSLYAFASVCFVSVSFHIFHIDSCIYICIYEDPVYLLNQRHYIGIFSLLACTSAVPI</sequence>
<gene>
    <name evidence="2" type="ORF">GYMLUDRAFT_585790</name>
</gene>
<keyword evidence="3" id="KW-1185">Reference proteome</keyword>
<accession>A0A0D0BYV6</accession>
<organism evidence="2 3">
    <name type="scientific">Collybiopsis luxurians FD-317 M1</name>
    <dbReference type="NCBI Taxonomy" id="944289"/>
    <lineage>
        <taxon>Eukaryota</taxon>
        <taxon>Fungi</taxon>
        <taxon>Dikarya</taxon>
        <taxon>Basidiomycota</taxon>
        <taxon>Agaricomycotina</taxon>
        <taxon>Agaricomycetes</taxon>
        <taxon>Agaricomycetidae</taxon>
        <taxon>Agaricales</taxon>
        <taxon>Marasmiineae</taxon>
        <taxon>Omphalotaceae</taxon>
        <taxon>Collybiopsis</taxon>
        <taxon>Collybiopsis luxurians</taxon>
    </lineage>
</organism>
<proteinExistence type="predicted"/>
<dbReference type="AlphaFoldDB" id="A0A0D0BYV6"/>
<protein>
    <submittedName>
        <fullName evidence="2">Uncharacterized protein</fullName>
    </submittedName>
</protein>
<reference evidence="2 3" key="1">
    <citation type="submission" date="2014-04" db="EMBL/GenBank/DDBJ databases">
        <title>Evolutionary Origins and Diversification of the Mycorrhizal Mutualists.</title>
        <authorList>
            <consortium name="DOE Joint Genome Institute"/>
            <consortium name="Mycorrhizal Genomics Consortium"/>
            <person name="Kohler A."/>
            <person name="Kuo A."/>
            <person name="Nagy L.G."/>
            <person name="Floudas D."/>
            <person name="Copeland A."/>
            <person name="Barry K.W."/>
            <person name="Cichocki N."/>
            <person name="Veneault-Fourrey C."/>
            <person name="LaButti K."/>
            <person name="Lindquist E.A."/>
            <person name="Lipzen A."/>
            <person name="Lundell T."/>
            <person name="Morin E."/>
            <person name="Murat C."/>
            <person name="Riley R."/>
            <person name="Ohm R."/>
            <person name="Sun H."/>
            <person name="Tunlid A."/>
            <person name="Henrissat B."/>
            <person name="Grigoriev I.V."/>
            <person name="Hibbett D.S."/>
            <person name="Martin F."/>
        </authorList>
    </citation>
    <scope>NUCLEOTIDE SEQUENCE [LARGE SCALE GENOMIC DNA]</scope>
    <source>
        <strain evidence="2 3">FD-317 M1</strain>
    </source>
</reference>
<feature type="transmembrane region" description="Helical" evidence="1">
    <location>
        <begin position="17"/>
        <end position="44"/>
    </location>
</feature>
<name>A0A0D0BYV6_9AGAR</name>
<dbReference type="Proteomes" id="UP000053593">
    <property type="component" value="Unassembled WGS sequence"/>
</dbReference>
<keyword evidence="1" id="KW-1133">Transmembrane helix</keyword>
<evidence type="ECO:0000256" key="1">
    <source>
        <dbReference type="SAM" id="Phobius"/>
    </source>
</evidence>
<keyword evidence="1" id="KW-0472">Membrane</keyword>
<keyword evidence="1" id="KW-0812">Transmembrane</keyword>
<evidence type="ECO:0000313" key="2">
    <source>
        <dbReference type="EMBL" id="KIK60996.1"/>
    </source>
</evidence>
<dbReference type="EMBL" id="KN834772">
    <property type="protein sequence ID" value="KIK60996.1"/>
    <property type="molecule type" value="Genomic_DNA"/>
</dbReference>
<dbReference type="HOGENOM" id="CLU_2740271_0_0_1"/>